<accession>A0ABY4AWJ3</accession>
<dbReference type="RefSeq" id="WP_243570396.1">
    <property type="nucleotide sequence ID" value="NZ_BAAARD010000001.1"/>
</dbReference>
<keyword evidence="2" id="KW-0812">Transmembrane</keyword>
<feature type="transmembrane region" description="Helical" evidence="2">
    <location>
        <begin position="147"/>
        <end position="167"/>
    </location>
</feature>
<feature type="transmembrane region" description="Helical" evidence="2">
    <location>
        <begin position="263"/>
        <end position="280"/>
    </location>
</feature>
<gene>
    <name evidence="4" type="ORF">MTP13_07250</name>
</gene>
<evidence type="ECO:0000259" key="3">
    <source>
        <dbReference type="Pfam" id="PF00892"/>
    </source>
</evidence>
<protein>
    <submittedName>
        <fullName evidence="4">EamA family transporter</fullName>
    </submittedName>
</protein>
<sequence>MTARPAARGGAVAATSLVVLGLACQEVGAAIAVILFPTVGPLGMVSLRLVFSAVILLAIARPRLRGRSGADWLTVAGFGLVLALMNALFYLSLERIPLGAAVTIEVLGPLALSVITGRRASSWLWAGLAAIGVVLLGQGSFGHLDPIGVVFAAGAGATWAGYILLSARTGQRFPRFEGLALAMAVGAVAVLPFGIASSGAVLLRPEVLGLGAAVAILSSTIPYALELIALRRLRAGAFAVLMSLAPAIATLTGLVLLGQHFTWVGGLAVALVIAASVGAVRQAQAPPAPPAPAG</sequence>
<keyword evidence="2" id="KW-0472">Membrane</keyword>
<feature type="transmembrane region" description="Helical" evidence="2">
    <location>
        <begin position="237"/>
        <end position="257"/>
    </location>
</feature>
<feature type="domain" description="EamA" evidence="3">
    <location>
        <begin position="147"/>
        <end position="278"/>
    </location>
</feature>
<evidence type="ECO:0000256" key="1">
    <source>
        <dbReference type="ARBA" id="ARBA00007362"/>
    </source>
</evidence>
<evidence type="ECO:0000313" key="4">
    <source>
        <dbReference type="EMBL" id="UOE27566.1"/>
    </source>
</evidence>
<feature type="transmembrane region" description="Helical" evidence="2">
    <location>
        <begin position="96"/>
        <end position="115"/>
    </location>
</feature>
<reference evidence="4 5" key="1">
    <citation type="submission" date="2022-03" db="EMBL/GenBank/DDBJ databases">
        <title>Agromyces sp. isolated from the gut of P. brevitarsis seulensis larvae.</title>
        <authorList>
            <person name="Won M."/>
            <person name="Kwon S.-W."/>
        </authorList>
    </citation>
    <scope>NUCLEOTIDE SEQUENCE [LARGE SCALE GENOMIC DNA]</scope>
    <source>
        <strain evidence="4 5">KACC 16215</strain>
    </source>
</reference>
<organism evidence="4 5">
    <name type="scientific">Agromyces soli</name>
    <dbReference type="NCBI Taxonomy" id="659012"/>
    <lineage>
        <taxon>Bacteria</taxon>
        <taxon>Bacillati</taxon>
        <taxon>Actinomycetota</taxon>
        <taxon>Actinomycetes</taxon>
        <taxon>Micrococcales</taxon>
        <taxon>Microbacteriaceae</taxon>
        <taxon>Agromyces</taxon>
    </lineage>
</organism>
<keyword evidence="2" id="KW-1133">Transmembrane helix</keyword>
<evidence type="ECO:0000256" key="2">
    <source>
        <dbReference type="SAM" id="Phobius"/>
    </source>
</evidence>
<evidence type="ECO:0000313" key="5">
    <source>
        <dbReference type="Proteomes" id="UP000831304"/>
    </source>
</evidence>
<comment type="similarity">
    <text evidence="1">Belongs to the EamA transporter family.</text>
</comment>
<feature type="transmembrane region" description="Helical" evidence="2">
    <location>
        <begin position="39"/>
        <end position="60"/>
    </location>
</feature>
<dbReference type="InterPro" id="IPR000620">
    <property type="entry name" value="EamA_dom"/>
</dbReference>
<proteinExistence type="inferred from homology"/>
<keyword evidence="5" id="KW-1185">Reference proteome</keyword>
<feature type="transmembrane region" description="Helical" evidence="2">
    <location>
        <begin position="179"/>
        <end position="201"/>
    </location>
</feature>
<name>A0ABY4AWJ3_9MICO</name>
<dbReference type="SUPFAM" id="SSF103481">
    <property type="entry name" value="Multidrug resistance efflux transporter EmrE"/>
    <property type="match status" value="2"/>
</dbReference>
<feature type="transmembrane region" description="Helical" evidence="2">
    <location>
        <begin position="207"/>
        <end position="225"/>
    </location>
</feature>
<feature type="transmembrane region" description="Helical" evidence="2">
    <location>
        <begin position="72"/>
        <end position="90"/>
    </location>
</feature>
<dbReference type="Pfam" id="PF00892">
    <property type="entry name" value="EamA"/>
    <property type="match status" value="1"/>
</dbReference>
<dbReference type="Proteomes" id="UP000831304">
    <property type="component" value="Chromosome"/>
</dbReference>
<dbReference type="EMBL" id="CP094533">
    <property type="protein sequence ID" value="UOE27566.1"/>
    <property type="molecule type" value="Genomic_DNA"/>
</dbReference>
<feature type="transmembrane region" description="Helical" evidence="2">
    <location>
        <begin position="122"/>
        <end position="141"/>
    </location>
</feature>
<dbReference type="InterPro" id="IPR037185">
    <property type="entry name" value="EmrE-like"/>
</dbReference>
<dbReference type="PROSITE" id="PS51257">
    <property type="entry name" value="PROKAR_LIPOPROTEIN"/>
    <property type="match status" value="1"/>
</dbReference>